<gene>
    <name evidence="2" type="ORF">FHW36_11842</name>
</gene>
<evidence type="ECO:0000259" key="1">
    <source>
        <dbReference type="Pfam" id="PF19044"/>
    </source>
</evidence>
<protein>
    <submittedName>
        <fullName evidence="2">Type IV secretory pathway VirB4 component</fullName>
    </submittedName>
</protein>
<dbReference type="Pfam" id="PF19044">
    <property type="entry name" value="P-loop_TraG"/>
    <property type="match status" value="1"/>
</dbReference>
<dbReference type="PANTHER" id="PTHR38467">
    <property type="match status" value="1"/>
</dbReference>
<evidence type="ECO:0000313" key="3">
    <source>
        <dbReference type="Proteomes" id="UP000320811"/>
    </source>
</evidence>
<comment type="caution">
    <text evidence="2">The sequence shown here is derived from an EMBL/GenBank/DDBJ whole genome shotgun (WGS) entry which is preliminary data.</text>
</comment>
<dbReference type="InterPro" id="IPR043964">
    <property type="entry name" value="P-loop_TraG"/>
</dbReference>
<dbReference type="RefSeq" id="WP_145675304.1">
    <property type="nucleotide sequence ID" value="NZ_VIWO01000018.1"/>
</dbReference>
<dbReference type="OrthoDB" id="596266at2"/>
<proteinExistence type="predicted"/>
<dbReference type="Gene3D" id="3.40.50.300">
    <property type="entry name" value="P-loop containing nucleotide triphosphate hydrolases"/>
    <property type="match status" value="2"/>
</dbReference>
<keyword evidence="3" id="KW-1185">Reference proteome</keyword>
<dbReference type="AlphaFoldDB" id="A0A561P0W0"/>
<feature type="domain" description="TraG P-loop" evidence="1">
    <location>
        <begin position="394"/>
        <end position="806"/>
    </location>
</feature>
<organism evidence="2 3">
    <name type="scientific">Chitinophaga polysaccharea</name>
    <dbReference type="NCBI Taxonomy" id="1293035"/>
    <lineage>
        <taxon>Bacteria</taxon>
        <taxon>Pseudomonadati</taxon>
        <taxon>Bacteroidota</taxon>
        <taxon>Chitinophagia</taxon>
        <taxon>Chitinophagales</taxon>
        <taxon>Chitinophagaceae</taxon>
        <taxon>Chitinophaga</taxon>
    </lineage>
</organism>
<dbReference type="Proteomes" id="UP000320811">
    <property type="component" value="Unassembled WGS sequence"/>
</dbReference>
<reference evidence="2 3" key="1">
    <citation type="submission" date="2019-06" db="EMBL/GenBank/DDBJ databases">
        <title>Sorghum-associated microbial communities from plants grown in Nebraska, USA.</title>
        <authorList>
            <person name="Schachtman D."/>
        </authorList>
    </citation>
    <scope>NUCLEOTIDE SEQUENCE [LARGE SCALE GENOMIC DNA]</scope>
    <source>
        <strain evidence="2 3">1209</strain>
    </source>
</reference>
<sequence length="815" mass="93281">MIVDTAEAYSILGFIGGAALSKCGGISLCYYLINPEPYSLSQQAIEYRQTEFERALRFMPSGSYFHKQDVYLKKAYDAHAELLGDTFLQKEERSHFDGREYLEHHCVLSFTLAGLESLEPAYMKNPLAYQDNLVERDKARLAEFIEAVEGVVIILKNLPNTTIRRLEEGEIVQFVDRYVNGFAADNGKRDLYFGPHMTIGEARASVFAVCDETALPDELPVYIEDDTLPKANATLFMACLEKLGLHLRANHIINQIIYFEGNNKLKAELEARADQFHKHRHFKKELEITAARLQEMQVEVIESQAHLCRAHFSIILWDTDEKQLTKAKDAVKEALKMRDFGHYQPSYIGLRNIFLGTVIGRENILDRDFFFLTELSIATGLFVNHSPYVSDIDGVFFNDRIFQIPYKLDIWDEQKKRIPARNSLFIASTGGGKSSTVLNIVEQEIRQGVKVVAVEFGKSFLAVSRLYPSISAHIDYDGVTPLGINPFYIESKEELTTDKIKTLAVLVLKFWREKVIVEDTKQYISVVKIIRDYYNSDPVRPSFPDFYLYVKNNIDEILTRQEIPPNYFTVTSFLHICSEFMPGGLYENVCRTDGTNADLIRGKDFIVFELTRIKKDPFLVSIIMTIIYETVENKILADRSIRGKIYFDEYAETATMKDNFSGEDVHSTVAFFFQKLRKENGGISAVIQSPAQLPDNNLTDGVIANTQIIYVLPTTETVYSDICTTFKITNPAHIQLMKSIRNDFVAPRPYAEVFIRFQDLYATVVRLEFSRAKFYAYQTDGKDWQRISDDFKETGSMEAAITNIINSRSHEKIML</sequence>
<evidence type="ECO:0000313" key="2">
    <source>
        <dbReference type="EMBL" id="TWF31748.1"/>
    </source>
</evidence>
<dbReference type="InterPro" id="IPR053155">
    <property type="entry name" value="F-pilin_assembly_TraC"/>
</dbReference>
<dbReference type="EMBL" id="VIWO01000018">
    <property type="protein sequence ID" value="TWF31748.1"/>
    <property type="molecule type" value="Genomic_DNA"/>
</dbReference>
<dbReference type="SUPFAM" id="SSF52540">
    <property type="entry name" value="P-loop containing nucleoside triphosphate hydrolases"/>
    <property type="match status" value="1"/>
</dbReference>
<dbReference type="PANTHER" id="PTHR38467:SF1">
    <property type="entry name" value="CONJUGATIVE TRANSFER: ASSEMBLY"/>
    <property type="match status" value="1"/>
</dbReference>
<name>A0A561P0W0_9BACT</name>
<accession>A0A561P0W0</accession>
<dbReference type="InterPro" id="IPR027417">
    <property type="entry name" value="P-loop_NTPase"/>
</dbReference>